<gene>
    <name evidence="2" type="ORF">LX32DRAFT_651434</name>
</gene>
<feature type="signal peptide" evidence="1">
    <location>
        <begin position="1"/>
        <end position="19"/>
    </location>
</feature>
<evidence type="ECO:0000313" key="2">
    <source>
        <dbReference type="EMBL" id="KAK2030629.1"/>
    </source>
</evidence>
<evidence type="ECO:0008006" key="4">
    <source>
        <dbReference type="Google" id="ProtNLM"/>
    </source>
</evidence>
<dbReference type="Proteomes" id="UP001232148">
    <property type="component" value="Unassembled WGS sequence"/>
</dbReference>
<feature type="chain" id="PRO_5042106715" description="GPI anchored protein" evidence="1">
    <location>
        <begin position="20"/>
        <end position="229"/>
    </location>
</feature>
<dbReference type="EMBL" id="MU842849">
    <property type="protein sequence ID" value="KAK2030629.1"/>
    <property type="molecule type" value="Genomic_DNA"/>
</dbReference>
<organism evidence="2 3">
    <name type="scientific">Colletotrichum zoysiae</name>
    <dbReference type="NCBI Taxonomy" id="1216348"/>
    <lineage>
        <taxon>Eukaryota</taxon>
        <taxon>Fungi</taxon>
        <taxon>Dikarya</taxon>
        <taxon>Ascomycota</taxon>
        <taxon>Pezizomycotina</taxon>
        <taxon>Sordariomycetes</taxon>
        <taxon>Hypocreomycetidae</taxon>
        <taxon>Glomerellales</taxon>
        <taxon>Glomerellaceae</taxon>
        <taxon>Colletotrichum</taxon>
        <taxon>Colletotrichum graminicola species complex</taxon>
    </lineage>
</organism>
<evidence type="ECO:0000256" key="1">
    <source>
        <dbReference type="SAM" id="SignalP"/>
    </source>
</evidence>
<proteinExistence type="predicted"/>
<reference evidence="2" key="1">
    <citation type="submission" date="2021-06" db="EMBL/GenBank/DDBJ databases">
        <title>Comparative genomics, transcriptomics and evolutionary studies reveal genomic signatures of adaptation to plant cell wall in hemibiotrophic fungi.</title>
        <authorList>
            <consortium name="DOE Joint Genome Institute"/>
            <person name="Baroncelli R."/>
            <person name="Diaz J.F."/>
            <person name="Benocci T."/>
            <person name="Peng M."/>
            <person name="Battaglia E."/>
            <person name="Haridas S."/>
            <person name="Andreopoulos W."/>
            <person name="Labutti K."/>
            <person name="Pangilinan J."/>
            <person name="Floch G.L."/>
            <person name="Makela M.R."/>
            <person name="Henrissat B."/>
            <person name="Grigoriev I.V."/>
            <person name="Crouch J.A."/>
            <person name="De Vries R.P."/>
            <person name="Sukno S.A."/>
            <person name="Thon M.R."/>
        </authorList>
    </citation>
    <scope>NUCLEOTIDE SEQUENCE</scope>
    <source>
        <strain evidence="2">MAFF235873</strain>
    </source>
</reference>
<evidence type="ECO:0000313" key="3">
    <source>
        <dbReference type="Proteomes" id="UP001232148"/>
    </source>
</evidence>
<keyword evidence="1" id="KW-0732">Signal</keyword>
<accession>A0AAD9M2M0</accession>
<name>A0AAD9M2M0_9PEZI</name>
<keyword evidence="3" id="KW-1185">Reference proteome</keyword>
<comment type="caution">
    <text evidence="2">The sequence shown here is derived from an EMBL/GenBank/DDBJ whole genome shotgun (WGS) entry which is preliminary data.</text>
</comment>
<protein>
    <recommendedName>
        <fullName evidence="4">GPI anchored protein</fullName>
    </recommendedName>
</protein>
<dbReference type="AlphaFoldDB" id="A0AAD9M2M0"/>
<sequence length="229" mass="23669">MLKTILVLALSATALAADAFPVFNKRQTIPIPCSESGRKACGDGCIPPSYTCCPDRQGGCPSSSTCWLGTNGAYGCCPIGRRCTGPGGVDTLPGSTVTSTIFSTASVPDDETATSFFVSTSTSVFAFTSEVDRTSTETPFLPEPTASSSVAAITNTRPTSLSALTTTLWQSVLWLYSRYEMGGGTAYKVSIGDMLASGLEASAGASESRSGKGKTIERLFLAYPSIGGS</sequence>